<gene>
    <name evidence="1" type="ORF">A2140_08105</name>
</gene>
<evidence type="ECO:0000313" key="2">
    <source>
        <dbReference type="Proteomes" id="UP000178379"/>
    </source>
</evidence>
<comment type="caution">
    <text evidence="1">The sequence shown here is derived from an EMBL/GenBank/DDBJ whole genome shotgun (WGS) entry which is preliminary data.</text>
</comment>
<dbReference type="EMBL" id="MFSQ01000047">
    <property type="protein sequence ID" value="OGI40899.1"/>
    <property type="molecule type" value="Genomic_DNA"/>
</dbReference>
<protein>
    <submittedName>
        <fullName evidence="1">Uncharacterized protein</fullName>
    </submittedName>
</protein>
<dbReference type="Proteomes" id="UP000178379">
    <property type="component" value="Unassembled WGS sequence"/>
</dbReference>
<reference evidence="1 2" key="1">
    <citation type="journal article" date="2016" name="Nat. Commun.">
        <title>Thousands of microbial genomes shed light on interconnected biogeochemical processes in an aquifer system.</title>
        <authorList>
            <person name="Anantharaman K."/>
            <person name="Brown C.T."/>
            <person name="Hug L.A."/>
            <person name="Sharon I."/>
            <person name="Castelle C.J."/>
            <person name="Probst A.J."/>
            <person name="Thomas B.C."/>
            <person name="Singh A."/>
            <person name="Wilkins M.J."/>
            <person name="Karaoz U."/>
            <person name="Brodie E.L."/>
            <person name="Williams K.H."/>
            <person name="Hubbard S.S."/>
            <person name="Banfield J.F."/>
        </authorList>
    </citation>
    <scope>NUCLEOTIDE SEQUENCE [LARGE SCALE GENOMIC DNA]</scope>
</reference>
<organism evidence="1 2">
    <name type="scientific">Candidatus Muproteobacteria bacterium RBG_16_62_13</name>
    <dbReference type="NCBI Taxonomy" id="1817756"/>
    <lineage>
        <taxon>Bacteria</taxon>
        <taxon>Pseudomonadati</taxon>
        <taxon>Pseudomonadota</taxon>
        <taxon>Candidatus Muproteobacteria</taxon>
    </lineage>
</organism>
<proteinExistence type="predicted"/>
<evidence type="ECO:0000313" key="1">
    <source>
        <dbReference type="EMBL" id="OGI40899.1"/>
    </source>
</evidence>
<accession>A0A1F6T780</accession>
<name>A0A1F6T780_9PROT</name>
<dbReference type="STRING" id="1817756.A2140_08105"/>
<dbReference type="AlphaFoldDB" id="A0A1F6T780"/>
<sequence length="106" mass="12239">MCAQQQQRIRRRADQSDAYAFFNLLTSPELLDQVESLLPEHRERLFPPTETLSMFLSQALSADRSCQRVVNETAVKRLIGGLPRTLLGTHTFSKDVQRQKIAPQWR</sequence>